<keyword evidence="2" id="KW-1185">Reference proteome</keyword>
<sequence>MVDLAKEIRTLVDPNDEHWCIGTHGVLAAKGRKEGAIEHRSWFTGTGIFRAFDF</sequence>
<gene>
    <name evidence="1" type="ORF">JG688_00016882</name>
</gene>
<dbReference type="EMBL" id="JAENGY010002265">
    <property type="protein sequence ID" value="KAG6944844.1"/>
    <property type="molecule type" value="Genomic_DNA"/>
</dbReference>
<dbReference type="Proteomes" id="UP000709295">
    <property type="component" value="Unassembled WGS sequence"/>
</dbReference>
<comment type="caution">
    <text evidence="1">The sequence shown here is derived from an EMBL/GenBank/DDBJ whole genome shotgun (WGS) entry which is preliminary data.</text>
</comment>
<organism evidence="1 2">
    <name type="scientific">Phytophthora aleatoria</name>
    <dbReference type="NCBI Taxonomy" id="2496075"/>
    <lineage>
        <taxon>Eukaryota</taxon>
        <taxon>Sar</taxon>
        <taxon>Stramenopiles</taxon>
        <taxon>Oomycota</taxon>
        <taxon>Peronosporomycetes</taxon>
        <taxon>Peronosporales</taxon>
        <taxon>Peronosporaceae</taxon>
        <taxon>Phytophthora</taxon>
    </lineage>
</organism>
<name>A0A8J5IEV9_9STRA</name>
<evidence type="ECO:0000313" key="2">
    <source>
        <dbReference type="Proteomes" id="UP000709295"/>
    </source>
</evidence>
<accession>A0A8J5IEV9</accession>
<evidence type="ECO:0000313" key="1">
    <source>
        <dbReference type="EMBL" id="KAG6944844.1"/>
    </source>
</evidence>
<protein>
    <submittedName>
        <fullName evidence="1">Uncharacterized protein</fullName>
    </submittedName>
</protein>
<dbReference type="AlphaFoldDB" id="A0A8J5IEV9"/>
<reference evidence="1" key="1">
    <citation type="submission" date="2021-01" db="EMBL/GenBank/DDBJ databases">
        <title>Phytophthora aleatoria, a newly-described species from Pinus radiata is distinct from Phytophthora cactorum isolates based on comparative genomics.</title>
        <authorList>
            <person name="Mcdougal R."/>
            <person name="Panda P."/>
            <person name="Williams N."/>
            <person name="Studholme D.J."/>
        </authorList>
    </citation>
    <scope>NUCLEOTIDE SEQUENCE</scope>
    <source>
        <strain evidence="1">NZFS 4037</strain>
    </source>
</reference>
<proteinExistence type="predicted"/>